<gene>
    <name evidence="2" type="ORF">CLODIP_2_CD08743</name>
</gene>
<feature type="transmembrane region" description="Helical" evidence="1">
    <location>
        <begin position="40"/>
        <end position="62"/>
    </location>
</feature>
<dbReference type="Proteomes" id="UP000494165">
    <property type="component" value="Unassembled WGS sequence"/>
</dbReference>
<feature type="transmembrane region" description="Helical" evidence="1">
    <location>
        <begin position="166"/>
        <end position="186"/>
    </location>
</feature>
<evidence type="ECO:0000313" key="2">
    <source>
        <dbReference type="EMBL" id="CAB3360246.1"/>
    </source>
</evidence>
<evidence type="ECO:0000256" key="1">
    <source>
        <dbReference type="SAM" id="Phobius"/>
    </source>
</evidence>
<feature type="transmembrane region" description="Helical" evidence="1">
    <location>
        <begin position="132"/>
        <end position="154"/>
    </location>
</feature>
<accession>A0A8S1BV43</accession>
<feature type="transmembrane region" description="Helical" evidence="1">
    <location>
        <begin position="198"/>
        <end position="218"/>
    </location>
</feature>
<comment type="caution">
    <text evidence="2">The sequence shown here is derived from an EMBL/GenBank/DDBJ whole genome shotgun (WGS) entry which is preliminary data.</text>
</comment>
<dbReference type="EMBL" id="CADEPI010000003">
    <property type="protein sequence ID" value="CAB3360246.1"/>
    <property type="molecule type" value="Genomic_DNA"/>
</dbReference>
<dbReference type="AlphaFoldDB" id="A0A8S1BV43"/>
<keyword evidence="1" id="KW-0472">Membrane</keyword>
<keyword evidence="1" id="KW-0812">Transmembrane</keyword>
<feature type="transmembrane region" description="Helical" evidence="1">
    <location>
        <begin position="230"/>
        <end position="248"/>
    </location>
</feature>
<keyword evidence="1" id="KW-1133">Transmembrane helix</keyword>
<sequence>MVNDAYDAQGSSFISAPAVMIKIGDYFNRTYRERIGQSSILLFDQPLFILVFVLSIFINKYVLSVLNFTYPTIFQGWQTLVGVIILKIFVLCSSNKAWRVSRLDRYEFLMLLPHFIFYVSAIVAGSKALSKLPIAVFVSVSGLPASCIFLLDNLQESDSRATRIQLSSAAIAFGTSVLILLLDTQFEEEAHLETTNSPYYWALFYVICLTAQSLYARISDTHKYSALDKFYYSNLFSVIVLAPASVYLEEAFQALHFENSQQTLFHASCLLSGLLATGVGLLHCRTSADPDSDLTRGRAVAGLISFLIPVFRIPESALVQWLIFLNLTSGLLFPFDEMCHEPAVGKPVSLATLCKTV</sequence>
<proteinExistence type="predicted"/>
<organism evidence="2 3">
    <name type="scientific">Cloeon dipterum</name>
    <dbReference type="NCBI Taxonomy" id="197152"/>
    <lineage>
        <taxon>Eukaryota</taxon>
        <taxon>Metazoa</taxon>
        <taxon>Ecdysozoa</taxon>
        <taxon>Arthropoda</taxon>
        <taxon>Hexapoda</taxon>
        <taxon>Insecta</taxon>
        <taxon>Pterygota</taxon>
        <taxon>Palaeoptera</taxon>
        <taxon>Ephemeroptera</taxon>
        <taxon>Pisciforma</taxon>
        <taxon>Baetidae</taxon>
        <taxon>Cloeon</taxon>
    </lineage>
</organism>
<feature type="transmembrane region" description="Helical" evidence="1">
    <location>
        <begin position="74"/>
        <end position="94"/>
    </location>
</feature>
<protein>
    <submittedName>
        <fullName evidence="2">Uncharacterized protein</fullName>
    </submittedName>
</protein>
<evidence type="ECO:0000313" key="3">
    <source>
        <dbReference type="Proteomes" id="UP000494165"/>
    </source>
</evidence>
<reference evidence="2 3" key="1">
    <citation type="submission" date="2020-04" db="EMBL/GenBank/DDBJ databases">
        <authorList>
            <person name="Alioto T."/>
            <person name="Alioto T."/>
            <person name="Gomez Garrido J."/>
        </authorList>
    </citation>
    <scope>NUCLEOTIDE SEQUENCE [LARGE SCALE GENOMIC DNA]</scope>
</reference>
<dbReference type="OrthoDB" id="417037at2759"/>
<name>A0A8S1BV43_9INSE</name>
<feature type="transmembrane region" description="Helical" evidence="1">
    <location>
        <begin position="263"/>
        <end position="282"/>
    </location>
</feature>
<keyword evidence="3" id="KW-1185">Reference proteome</keyword>
<feature type="transmembrane region" description="Helical" evidence="1">
    <location>
        <begin position="106"/>
        <end position="126"/>
    </location>
</feature>